<dbReference type="PANTHER" id="PTHR46077">
    <property type="entry name" value="E3 UBIQUITIN-PROTEIN LIGASE TOPORS"/>
    <property type="match status" value="1"/>
</dbReference>
<dbReference type="GO" id="GO:0032391">
    <property type="term" value="C:photoreceptor connecting cilium"/>
    <property type="evidence" value="ECO:0007669"/>
    <property type="project" value="UniProtKB-ARBA"/>
</dbReference>
<dbReference type="Pfam" id="PF00097">
    <property type="entry name" value="zf-C3HC4"/>
    <property type="match status" value="1"/>
</dbReference>
<feature type="region of interest" description="Disordered" evidence="17">
    <location>
        <begin position="1"/>
        <end position="28"/>
    </location>
</feature>
<evidence type="ECO:0000256" key="2">
    <source>
        <dbReference type="ARBA" id="ARBA00012483"/>
    </source>
</evidence>
<name>A0A3Q3F1V1_9LABR</name>
<keyword evidence="5 16" id="KW-0863">Zinc-finger</keyword>
<keyword evidence="8" id="KW-0805">Transcription regulation</keyword>
<accession>A0A3Q3F1V1</accession>
<evidence type="ECO:0000256" key="9">
    <source>
        <dbReference type="ARBA" id="ARBA00023163"/>
    </source>
</evidence>
<keyword evidence="3" id="KW-0808">Transferase</keyword>
<evidence type="ECO:0000256" key="15">
    <source>
        <dbReference type="ARBA" id="ARBA00082108"/>
    </source>
</evidence>
<evidence type="ECO:0000256" key="11">
    <source>
        <dbReference type="ARBA" id="ARBA00076856"/>
    </source>
</evidence>
<dbReference type="EC" id="2.3.2.27" evidence="2"/>
<dbReference type="GO" id="GO:0006513">
    <property type="term" value="P:protein monoubiquitination"/>
    <property type="evidence" value="ECO:0007669"/>
    <property type="project" value="TreeGrafter"/>
</dbReference>
<evidence type="ECO:0000256" key="7">
    <source>
        <dbReference type="ARBA" id="ARBA00022833"/>
    </source>
</evidence>
<feature type="domain" description="RING-type" evidence="18">
    <location>
        <begin position="43"/>
        <end position="82"/>
    </location>
</feature>
<comment type="catalytic activity">
    <reaction evidence="1">
        <text>S-ubiquitinyl-[E2 ubiquitin-conjugating enzyme]-L-cysteine + [acceptor protein]-L-lysine = [E2 ubiquitin-conjugating enzyme]-L-cysteine + N(6)-ubiquitinyl-[acceptor protein]-L-lysine.</text>
        <dbReference type="EC" id="2.3.2.27"/>
    </reaction>
</comment>
<dbReference type="SMART" id="SM00184">
    <property type="entry name" value="RING"/>
    <property type="match status" value="1"/>
</dbReference>
<evidence type="ECO:0000259" key="18">
    <source>
        <dbReference type="PROSITE" id="PS50089"/>
    </source>
</evidence>
<dbReference type="GeneTree" id="ENSGT00530000064170"/>
<evidence type="ECO:0000256" key="10">
    <source>
        <dbReference type="ARBA" id="ARBA00071236"/>
    </source>
</evidence>
<evidence type="ECO:0000256" key="3">
    <source>
        <dbReference type="ARBA" id="ARBA00022679"/>
    </source>
</evidence>
<evidence type="ECO:0000256" key="8">
    <source>
        <dbReference type="ARBA" id="ARBA00023015"/>
    </source>
</evidence>
<feature type="region of interest" description="Disordered" evidence="17">
    <location>
        <begin position="141"/>
        <end position="175"/>
    </location>
</feature>
<dbReference type="STRING" id="56723.ENSLBEP00000013588"/>
<evidence type="ECO:0000256" key="4">
    <source>
        <dbReference type="ARBA" id="ARBA00022723"/>
    </source>
</evidence>
<reference evidence="19" key="2">
    <citation type="submission" date="2025-09" db="UniProtKB">
        <authorList>
            <consortium name="Ensembl"/>
        </authorList>
    </citation>
    <scope>IDENTIFICATION</scope>
</reference>
<dbReference type="Ensembl" id="ENSLBET00000014333.1">
    <property type="protein sequence ID" value="ENSLBEP00000013588.1"/>
    <property type="gene ID" value="ENSLBEG00000010498.1"/>
</dbReference>
<dbReference type="Proteomes" id="UP000261660">
    <property type="component" value="Unplaced"/>
</dbReference>
<dbReference type="FunFam" id="3.30.40.10:FF:000136">
    <property type="entry name" value="E3 ubiquitin-protein ligase Topors"/>
    <property type="match status" value="1"/>
</dbReference>
<evidence type="ECO:0000313" key="20">
    <source>
        <dbReference type="Proteomes" id="UP000261660"/>
    </source>
</evidence>
<dbReference type="CDD" id="cd16574">
    <property type="entry name" value="RING-HC_Topors"/>
    <property type="match status" value="1"/>
</dbReference>
<evidence type="ECO:0000313" key="19">
    <source>
        <dbReference type="Ensembl" id="ENSLBEP00000013588.1"/>
    </source>
</evidence>
<dbReference type="InterPro" id="IPR017907">
    <property type="entry name" value="Znf_RING_CS"/>
</dbReference>
<keyword evidence="6" id="KW-0833">Ubl conjugation pathway</keyword>
<keyword evidence="4" id="KW-0479">Metal-binding</keyword>
<dbReference type="PROSITE" id="PS50089">
    <property type="entry name" value="ZF_RING_2"/>
    <property type="match status" value="1"/>
</dbReference>
<evidence type="ECO:0000256" key="1">
    <source>
        <dbReference type="ARBA" id="ARBA00000900"/>
    </source>
</evidence>
<dbReference type="PROSITE" id="PS00518">
    <property type="entry name" value="ZF_RING_1"/>
    <property type="match status" value="1"/>
</dbReference>
<evidence type="ECO:0000256" key="16">
    <source>
        <dbReference type="PROSITE-ProRule" id="PRU00175"/>
    </source>
</evidence>
<dbReference type="SUPFAM" id="SSF57850">
    <property type="entry name" value="RING/U-box"/>
    <property type="match status" value="1"/>
</dbReference>
<dbReference type="Gene3D" id="3.30.40.10">
    <property type="entry name" value="Zinc/RING finger domain, C3HC4 (zinc finger)"/>
    <property type="match status" value="1"/>
</dbReference>
<protein>
    <recommendedName>
        <fullName evidence="10">E3 ubiquitin-protein ligase Topors</fullName>
        <ecNumber evidence="2">2.3.2.27</ecNumber>
    </recommendedName>
    <alternativeName>
        <fullName evidence="11">RING-type E3 ubiquitin transferase Topors</fullName>
    </alternativeName>
    <alternativeName>
        <fullName evidence="13">SUMO1-protein E3 ligase Topors</fullName>
    </alternativeName>
    <alternativeName>
        <fullName evidence="12">Topoisomerase I-binding RING finger protein</fullName>
    </alternativeName>
    <alternativeName>
        <fullName evidence="14">Topoisomerase I-binding arginine/serine-rich protein</fullName>
    </alternativeName>
    <alternativeName>
        <fullName evidence="15">Tumor suppressor p53-binding protein 3</fullName>
    </alternativeName>
</protein>
<sequence length="175" mass="18680">QPSVAAPPAATTSSSSPPTAAASSSASARAVMAAEEASPDSKCPICLDRFNNLAYLDRCLHRFCFPCIQEWSHNKAECPLCKQPFTSILHSVLAEDDFKEYTPRPAPANSSVAATVAMVAAMASAARNLAAEDNRTLSVENHCNSNSSHAARSDSQSLADEHSTGDFWKTHTRLK</sequence>
<keyword evidence="7" id="KW-0862">Zinc</keyword>
<dbReference type="AlphaFoldDB" id="A0A3Q3F1V1"/>
<keyword evidence="20" id="KW-1185">Reference proteome</keyword>
<evidence type="ECO:0000256" key="17">
    <source>
        <dbReference type="SAM" id="MobiDB-lite"/>
    </source>
</evidence>
<reference evidence="19" key="1">
    <citation type="submission" date="2025-08" db="UniProtKB">
        <authorList>
            <consortium name="Ensembl"/>
        </authorList>
    </citation>
    <scope>IDENTIFICATION</scope>
</reference>
<organism evidence="19 20">
    <name type="scientific">Labrus bergylta</name>
    <name type="common">ballan wrasse</name>
    <dbReference type="NCBI Taxonomy" id="56723"/>
    <lineage>
        <taxon>Eukaryota</taxon>
        <taxon>Metazoa</taxon>
        <taxon>Chordata</taxon>
        <taxon>Craniata</taxon>
        <taxon>Vertebrata</taxon>
        <taxon>Euteleostomi</taxon>
        <taxon>Actinopterygii</taxon>
        <taxon>Neopterygii</taxon>
        <taxon>Teleostei</taxon>
        <taxon>Neoteleostei</taxon>
        <taxon>Acanthomorphata</taxon>
        <taxon>Eupercaria</taxon>
        <taxon>Labriformes</taxon>
        <taxon>Labridae</taxon>
        <taxon>Labrus</taxon>
    </lineage>
</organism>
<feature type="compositionally biased region" description="Polar residues" evidence="17">
    <location>
        <begin position="141"/>
        <end position="158"/>
    </location>
</feature>
<dbReference type="InterPro" id="IPR013083">
    <property type="entry name" value="Znf_RING/FYVE/PHD"/>
</dbReference>
<keyword evidence="9" id="KW-0804">Transcription</keyword>
<dbReference type="InParanoid" id="A0A3Q3F1V1"/>
<dbReference type="InterPro" id="IPR001841">
    <property type="entry name" value="Znf_RING"/>
</dbReference>
<evidence type="ECO:0000256" key="6">
    <source>
        <dbReference type="ARBA" id="ARBA00022786"/>
    </source>
</evidence>
<dbReference type="GO" id="GO:0000209">
    <property type="term" value="P:protein polyubiquitination"/>
    <property type="evidence" value="ECO:0007669"/>
    <property type="project" value="TreeGrafter"/>
</dbReference>
<dbReference type="GO" id="GO:0061630">
    <property type="term" value="F:ubiquitin protein ligase activity"/>
    <property type="evidence" value="ECO:0007669"/>
    <property type="project" value="UniProtKB-EC"/>
</dbReference>
<proteinExistence type="predicted"/>
<evidence type="ECO:0000256" key="14">
    <source>
        <dbReference type="ARBA" id="ARBA00079184"/>
    </source>
</evidence>
<dbReference type="PANTHER" id="PTHR46077:SF1">
    <property type="entry name" value="TOP1 BINDING ARGININE_SERINE RICH PROTEIN, E3 UBIQUITIN LIGASE"/>
    <property type="match status" value="1"/>
</dbReference>
<evidence type="ECO:0000256" key="13">
    <source>
        <dbReference type="ARBA" id="ARBA00079040"/>
    </source>
</evidence>
<dbReference type="GO" id="GO:0008270">
    <property type="term" value="F:zinc ion binding"/>
    <property type="evidence" value="ECO:0007669"/>
    <property type="project" value="UniProtKB-KW"/>
</dbReference>
<dbReference type="InterPro" id="IPR018957">
    <property type="entry name" value="Znf_C3HC4_RING-type"/>
</dbReference>
<evidence type="ECO:0000256" key="12">
    <source>
        <dbReference type="ARBA" id="ARBA00076940"/>
    </source>
</evidence>
<dbReference type="GO" id="GO:0008630">
    <property type="term" value="P:intrinsic apoptotic signaling pathway in response to DNA damage"/>
    <property type="evidence" value="ECO:0007669"/>
    <property type="project" value="UniProtKB-ARBA"/>
</dbReference>
<dbReference type="InterPro" id="IPR058746">
    <property type="entry name" value="Znf_RING-type_Topors"/>
</dbReference>
<evidence type="ECO:0000256" key="5">
    <source>
        <dbReference type="ARBA" id="ARBA00022771"/>
    </source>
</evidence>